<feature type="modified residue" description="N6-(pyridoxal phosphate)lysine" evidence="4">
    <location>
        <position position="33"/>
    </location>
</feature>
<keyword evidence="3" id="KW-0413">Isomerase</keyword>
<feature type="domain" description="Alanine racemase C-terminal" evidence="5">
    <location>
        <begin position="241"/>
        <end position="346"/>
    </location>
</feature>
<comment type="cofactor">
    <cofactor evidence="1 4">
        <name>pyridoxal 5'-phosphate</name>
        <dbReference type="ChEBI" id="CHEBI:597326"/>
    </cofactor>
</comment>
<dbReference type="PANTHER" id="PTHR30511">
    <property type="entry name" value="ALANINE RACEMASE"/>
    <property type="match status" value="1"/>
</dbReference>
<dbReference type="InterPro" id="IPR000821">
    <property type="entry name" value="Ala_racemase"/>
</dbReference>
<proteinExistence type="predicted"/>
<evidence type="ECO:0000313" key="7">
    <source>
        <dbReference type="Proteomes" id="UP000037737"/>
    </source>
</evidence>
<keyword evidence="2 4" id="KW-0663">Pyridoxal phosphate</keyword>
<dbReference type="InterPro" id="IPR029066">
    <property type="entry name" value="PLP-binding_barrel"/>
</dbReference>
<gene>
    <name evidence="6" type="ORF">XI38_12645</name>
</gene>
<dbReference type="EMBL" id="LAVO01000013">
    <property type="protein sequence ID" value="KOS10095.1"/>
    <property type="molecule type" value="Genomic_DNA"/>
</dbReference>
<name>A0A0N0RRB1_9MICO</name>
<dbReference type="KEGG" id="mcw:A8L33_10450"/>
<dbReference type="SMART" id="SM01005">
    <property type="entry name" value="Ala_racemase_C"/>
    <property type="match status" value="1"/>
</dbReference>
<dbReference type="PATRIC" id="fig|84292.3.peg.2569"/>
<evidence type="ECO:0000256" key="2">
    <source>
        <dbReference type="ARBA" id="ARBA00022898"/>
    </source>
</evidence>
<dbReference type="Pfam" id="PF01168">
    <property type="entry name" value="Ala_racemase_N"/>
    <property type="match status" value="1"/>
</dbReference>
<sequence length="354" mass="36923">MTARLIVDLHALDTNIRRVQTRLAPAELMLVVKNDAYGHGISRVVPRALALGVSWFGAFDVATAAAVRRAAGDGPRIFVWLVPGRREIGDALTLDADVGVGDADVLEDVAAVAAARSQRARVHLKIDTGLHRNGIRPEEWADAVGRARSLQDAGLIEVVGIWSHIAEASDDEDDAARAAFDHAVEVARAAGLTPALRHLAASAAGTTRPEFRYEMTRVGAFCYGIAPAGGPSAADLGLTPIGTLTASVIAVEGNDAIIDIGVFDGLPSPLAGRADVATPGGARRLLAVGEQSRVEGWPGMGPGDDVVIYGTGSQGDPTATDLAEALDTIGEEIAVRLSPAVRREYDDARSALQS</sequence>
<dbReference type="InterPro" id="IPR011079">
    <property type="entry name" value="Ala_racemase_C"/>
</dbReference>
<evidence type="ECO:0000313" key="6">
    <source>
        <dbReference type="EMBL" id="KOS10095.1"/>
    </source>
</evidence>
<evidence type="ECO:0000256" key="3">
    <source>
        <dbReference type="ARBA" id="ARBA00023235"/>
    </source>
</evidence>
<dbReference type="InterPro" id="IPR009006">
    <property type="entry name" value="Ala_racemase/Decarboxylase_C"/>
</dbReference>
<comment type="caution">
    <text evidence="6">The sequence shown here is derived from an EMBL/GenBank/DDBJ whole genome shotgun (WGS) entry which is preliminary data.</text>
</comment>
<accession>A0A0N0RRB1</accession>
<dbReference type="OrthoDB" id="9813814at2"/>
<dbReference type="Gene3D" id="2.40.37.10">
    <property type="entry name" value="Lyase, Ornithine Decarboxylase, Chain A, domain 1"/>
    <property type="match status" value="2"/>
</dbReference>
<dbReference type="PANTHER" id="PTHR30511:SF0">
    <property type="entry name" value="ALANINE RACEMASE, CATABOLIC-RELATED"/>
    <property type="match status" value="1"/>
</dbReference>
<dbReference type="Gene3D" id="3.20.20.10">
    <property type="entry name" value="Alanine racemase"/>
    <property type="match status" value="1"/>
</dbReference>
<dbReference type="GO" id="GO:0005829">
    <property type="term" value="C:cytosol"/>
    <property type="evidence" value="ECO:0007669"/>
    <property type="project" value="TreeGrafter"/>
</dbReference>
<protein>
    <submittedName>
        <fullName evidence="6">Alanine racemase</fullName>
    </submittedName>
</protein>
<reference evidence="6" key="1">
    <citation type="submission" date="2015-04" db="EMBL/GenBank/DDBJ databases">
        <title>Complete genome sequence of Microbacterium chocolatum SIT 101, a bacterium enantioselectively hydrolyzing mesomeric diesters.</title>
        <authorList>
            <person name="Li X."/>
            <person name="Xu Y."/>
        </authorList>
    </citation>
    <scope>NUCLEOTIDE SEQUENCE [LARGE SCALE GENOMIC DNA]</scope>
    <source>
        <strain evidence="6">SIT 101</strain>
    </source>
</reference>
<dbReference type="GO" id="GO:0008784">
    <property type="term" value="F:alanine racemase activity"/>
    <property type="evidence" value="ECO:0007669"/>
    <property type="project" value="InterPro"/>
</dbReference>
<dbReference type="GO" id="GO:0030632">
    <property type="term" value="P:D-alanine biosynthetic process"/>
    <property type="evidence" value="ECO:0007669"/>
    <property type="project" value="TreeGrafter"/>
</dbReference>
<dbReference type="SUPFAM" id="SSF51419">
    <property type="entry name" value="PLP-binding barrel"/>
    <property type="match status" value="1"/>
</dbReference>
<evidence type="ECO:0000256" key="1">
    <source>
        <dbReference type="ARBA" id="ARBA00001933"/>
    </source>
</evidence>
<keyword evidence="7" id="KW-1185">Reference proteome</keyword>
<dbReference type="AlphaFoldDB" id="A0A0N0RRB1"/>
<dbReference type="InterPro" id="IPR001608">
    <property type="entry name" value="Ala_racemase_N"/>
</dbReference>
<dbReference type="Proteomes" id="UP000037737">
    <property type="component" value="Unassembled WGS sequence"/>
</dbReference>
<dbReference type="Pfam" id="PF00842">
    <property type="entry name" value="Ala_racemase_C"/>
    <property type="match status" value="1"/>
</dbReference>
<organism evidence="6 7">
    <name type="scientific">Microbacterium aurantiacum</name>
    <dbReference type="NCBI Taxonomy" id="162393"/>
    <lineage>
        <taxon>Bacteria</taxon>
        <taxon>Bacillati</taxon>
        <taxon>Actinomycetota</taxon>
        <taxon>Actinomycetes</taxon>
        <taxon>Micrococcales</taxon>
        <taxon>Microbacteriaceae</taxon>
        <taxon>Microbacterium</taxon>
    </lineage>
</organism>
<dbReference type="GO" id="GO:0030170">
    <property type="term" value="F:pyridoxal phosphate binding"/>
    <property type="evidence" value="ECO:0007669"/>
    <property type="project" value="TreeGrafter"/>
</dbReference>
<evidence type="ECO:0000256" key="4">
    <source>
        <dbReference type="PIRSR" id="PIRSR600821-50"/>
    </source>
</evidence>
<evidence type="ECO:0000259" key="5">
    <source>
        <dbReference type="SMART" id="SM01005"/>
    </source>
</evidence>
<dbReference type="SUPFAM" id="SSF50621">
    <property type="entry name" value="Alanine racemase C-terminal domain-like"/>
    <property type="match status" value="1"/>
</dbReference>
<dbReference type="GO" id="GO:0009252">
    <property type="term" value="P:peptidoglycan biosynthetic process"/>
    <property type="evidence" value="ECO:0007669"/>
    <property type="project" value="TreeGrafter"/>
</dbReference>
<dbReference type="PRINTS" id="PR00992">
    <property type="entry name" value="ALARACEMASE"/>
</dbReference>